<organism evidence="4 5">
    <name type="scientific">Paenibacillus roseopurpureus</name>
    <dbReference type="NCBI Taxonomy" id="2918901"/>
    <lineage>
        <taxon>Bacteria</taxon>
        <taxon>Bacillati</taxon>
        <taxon>Bacillota</taxon>
        <taxon>Bacilli</taxon>
        <taxon>Bacillales</taxon>
        <taxon>Paenibacillaceae</taxon>
        <taxon>Paenibacillus</taxon>
    </lineage>
</organism>
<evidence type="ECO:0000313" key="4">
    <source>
        <dbReference type="EMBL" id="WNR46252.1"/>
    </source>
</evidence>
<dbReference type="CDD" id="cd00063">
    <property type="entry name" value="FN3"/>
    <property type="match status" value="2"/>
</dbReference>
<evidence type="ECO:0000313" key="5">
    <source>
        <dbReference type="Proteomes" id="UP001304650"/>
    </source>
</evidence>
<keyword evidence="5" id="KW-1185">Reference proteome</keyword>
<feature type="compositionally biased region" description="Polar residues" evidence="1">
    <location>
        <begin position="685"/>
        <end position="703"/>
    </location>
</feature>
<dbReference type="SMART" id="SM00060">
    <property type="entry name" value="FN3"/>
    <property type="match status" value="2"/>
</dbReference>
<feature type="domain" description="Fibronectin type-III" evidence="3">
    <location>
        <begin position="602"/>
        <end position="704"/>
    </location>
</feature>
<dbReference type="Proteomes" id="UP001304650">
    <property type="component" value="Chromosome"/>
</dbReference>
<dbReference type="PROSITE" id="PS50853">
    <property type="entry name" value="FN3"/>
    <property type="match status" value="2"/>
</dbReference>
<reference evidence="4" key="1">
    <citation type="submission" date="2022-02" db="EMBL/GenBank/DDBJ databases">
        <title>Paenibacillus sp. MBLB1832 Whole Genome Shotgun Sequencing.</title>
        <authorList>
            <person name="Hwang C.Y."/>
            <person name="Cho E.-S."/>
            <person name="Seo M.-J."/>
        </authorList>
    </citation>
    <scope>NUCLEOTIDE SEQUENCE</scope>
    <source>
        <strain evidence="4">MBLB1832</strain>
    </source>
</reference>
<gene>
    <name evidence="4" type="ORF">MJB10_09205</name>
</gene>
<keyword evidence="2" id="KW-0732">Signal</keyword>
<sequence>MSKTKMVSAFFLSVSLLISGIGTGIAQAGTFDENYYILPNVSPTGPLSRLNVEFNDVVNTFGQSNYVKTGLSMQTQYLSLDTYSHQQNYNWDPFNLNEQLQFAHDNNVPVLIQLNAGGWAGHEGLMNALSDDTRVTTWDTNNWDMYRSIDQHNYMSYSRKNLKHYAFKKRNLQQVANRLVEWRAQNPDLLVGVSLDSEDWEYVWDGTRYSDYNPYSISEWIEWLTATGIYDPTNGAYKGEARSPVFTSIAQFNTSMGTSFASWSQVDPPRTRNDGNPFWEEWTRWRTMLLKHHLQDLTQVLIDAGLPANRVYSHQNYNPSGTEGYYLTSSILTTADLSPGSLGVTLYGDATKDSSYMAQVLGYNKNWGAPEYNPEQKTDKASAYTGLQKTYEGGAQYISPLSWNDPATSPYEIKNTQYEAAIKDFIANYGGQRRPTQFDIENPGTLVYDFVSNFNQAVVSNSPAASSGSQIVGGESKNGIFLHAPNTGDATAVYNNIALPTVANGDRLKLALYSGLVDGANGSDGYVVKVLVNGTNVFTGDYSVPAYSLWHRWEPAMIDLTAYAGQTVQVTLASQKGDSNSNYDWIVFGTPAIYKGTPDYTAPSQVTGLSATAVGSHRINLSWSPISNQGVAEYKVYRSTTSGFTPGQSNLVGFSNKPLYADTNLTPSTTYYYKVSAIDDAGNEGTPSAQASSASGTNNITAPPQVTGVTATLSGSKDSVALSWAASGASNIRTYNIYRSTKSSFTADATQLIDSVTAGSTTSYTDYALFDNKSYYYQITACNTNDVCSAVSSTVSVTVPGNSKLWSFNTNGNYEGWNMANDVTSTSVNGQLNVTLSGPDPYITYTTNLNLRGKRSHYVKVVMKNNTPATSAQLFWTTDQNPNFSGSQTLVVPLVPNDTLYRTYLFNIGDLYQFAGVLQNIRLDWNASSGSANIDSIEIVDGSELNAWEFNTNGNAEGWVTQAQVDSSTVTSGVFQLSFTNRTDPTVNSLDNLKITARPNQSLRMLAKNSTGAHQATLQWITDTDSTWDKAKSATISINPNDGGFTDYNFPVGASSTWTGTIRQLRLHPITSDGTTTWSGTMDIDRLVFGAGLPVSNAVTFGMPGNGKVDLYWAQNRGDTGANVYRSTSYDGVYTKINDAPISMHYQDTTAVNGQTYYYKLQYTNWLGSGIMTRPTGAMTPSTGTITLREPNFTQYISGTGNWYYQVYNGSTYSNMTYVHDQSFNDYWSGGGAKISRVSMNPAVGNDPVLKWVAPSTGNITITGRPEYIVSNRTQGDGADLKILKNSTQLWSASLAPTSYATESATHSLTVAVNQGDVIYFRVNAKTDATSESIWWNPQISY</sequence>
<feature type="region of interest" description="Disordered" evidence="1">
    <location>
        <begin position="684"/>
        <end position="703"/>
    </location>
</feature>
<accession>A0AA96RP35</accession>
<feature type="chain" id="PRO_5041636665" evidence="2">
    <location>
        <begin position="29"/>
        <end position="1342"/>
    </location>
</feature>
<evidence type="ECO:0000259" key="3">
    <source>
        <dbReference type="PROSITE" id="PS50853"/>
    </source>
</evidence>
<protein>
    <submittedName>
        <fullName evidence="4">Fibronectin type III domain-containing protein</fullName>
    </submittedName>
</protein>
<dbReference type="SUPFAM" id="SSF49265">
    <property type="entry name" value="Fibronectin type III"/>
    <property type="match status" value="1"/>
</dbReference>
<dbReference type="KEGG" id="proo:MJB10_09205"/>
<evidence type="ECO:0000256" key="2">
    <source>
        <dbReference type="SAM" id="SignalP"/>
    </source>
</evidence>
<proteinExistence type="predicted"/>
<dbReference type="InterPro" id="IPR036116">
    <property type="entry name" value="FN3_sf"/>
</dbReference>
<feature type="signal peptide" evidence="2">
    <location>
        <begin position="1"/>
        <end position="28"/>
    </location>
</feature>
<dbReference type="EMBL" id="CP130319">
    <property type="protein sequence ID" value="WNR46252.1"/>
    <property type="molecule type" value="Genomic_DNA"/>
</dbReference>
<dbReference type="Pfam" id="PF00041">
    <property type="entry name" value="fn3"/>
    <property type="match status" value="1"/>
</dbReference>
<dbReference type="InterPro" id="IPR013783">
    <property type="entry name" value="Ig-like_fold"/>
</dbReference>
<evidence type="ECO:0000256" key="1">
    <source>
        <dbReference type="SAM" id="MobiDB-lite"/>
    </source>
</evidence>
<dbReference type="InterPro" id="IPR003961">
    <property type="entry name" value="FN3_dom"/>
</dbReference>
<dbReference type="RefSeq" id="WP_314803811.1">
    <property type="nucleotide sequence ID" value="NZ_CP130319.1"/>
</dbReference>
<feature type="domain" description="Fibronectin type-III" evidence="3">
    <location>
        <begin position="705"/>
        <end position="802"/>
    </location>
</feature>
<dbReference type="Gene3D" id="2.60.40.10">
    <property type="entry name" value="Immunoglobulins"/>
    <property type="match status" value="3"/>
</dbReference>
<name>A0AA96RP35_9BACL</name>